<feature type="signal peptide" evidence="1">
    <location>
        <begin position="1"/>
        <end position="18"/>
    </location>
</feature>
<organism evidence="2 3">
    <name type="scientific">Botrimarina colliarenosi</name>
    <dbReference type="NCBI Taxonomy" id="2528001"/>
    <lineage>
        <taxon>Bacteria</taxon>
        <taxon>Pseudomonadati</taxon>
        <taxon>Planctomycetota</taxon>
        <taxon>Planctomycetia</taxon>
        <taxon>Pirellulales</taxon>
        <taxon>Lacipirellulaceae</taxon>
        <taxon>Botrimarina</taxon>
    </lineage>
</organism>
<feature type="chain" id="PRO_5022808801" description="PEP-CTERM protein-sorting domain-containing protein" evidence="1">
    <location>
        <begin position="19"/>
        <end position="244"/>
    </location>
</feature>
<name>A0A5C6AFN4_9BACT</name>
<gene>
    <name evidence="2" type="ORF">Pla108_28000</name>
</gene>
<keyword evidence="1" id="KW-0732">Signal</keyword>
<proteinExistence type="predicted"/>
<accession>A0A5C6AFN4</accession>
<evidence type="ECO:0000313" key="3">
    <source>
        <dbReference type="Proteomes" id="UP000317421"/>
    </source>
</evidence>
<protein>
    <recommendedName>
        <fullName evidence="4">PEP-CTERM protein-sorting domain-containing protein</fullName>
    </recommendedName>
</protein>
<comment type="caution">
    <text evidence="2">The sequence shown here is derived from an EMBL/GenBank/DDBJ whole genome shotgun (WGS) entry which is preliminary data.</text>
</comment>
<sequence precursor="true">MRCLTLLLALTLAAPAIGGVVSRDLFEPGDGLLTYDDVNQREWLEPAAATLVDYTQEEFLSDLAEGGAYSGFRFATLDDVRRLADSAEAPWGESWSTATPSESWSSPDLSDLFEWNVRRDFGISPGVSESTRYAYGLVATESGSSVKSHTFDGTSVFVILPSEMVVEQTQTTLGWLSPYQSGFDRQPEQRGIAFYATDEPFQSDSGEPVLAYWLYRDAAPVPEPAGLCLALAACLASLRLRALA</sequence>
<dbReference type="AlphaFoldDB" id="A0A5C6AFN4"/>
<reference evidence="2 3" key="1">
    <citation type="submission" date="2019-02" db="EMBL/GenBank/DDBJ databases">
        <title>Deep-cultivation of Planctomycetes and their phenomic and genomic characterization uncovers novel biology.</title>
        <authorList>
            <person name="Wiegand S."/>
            <person name="Jogler M."/>
            <person name="Boedeker C."/>
            <person name="Pinto D."/>
            <person name="Vollmers J."/>
            <person name="Rivas-Marin E."/>
            <person name="Kohn T."/>
            <person name="Peeters S.H."/>
            <person name="Heuer A."/>
            <person name="Rast P."/>
            <person name="Oberbeckmann S."/>
            <person name="Bunk B."/>
            <person name="Jeske O."/>
            <person name="Meyerdierks A."/>
            <person name="Storesund J.E."/>
            <person name="Kallscheuer N."/>
            <person name="Luecker S."/>
            <person name="Lage O.M."/>
            <person name="Pohl T."/>
            <person name="Merkel B.J."/>
            <person name="Hornburger P."/>
            <person name="Mueller R.-W."/>
            <person name="Bruemmer F."/>
            <person name="Labrenz M."/>
            <person name="Spormann A.M."/>
            <person name="Op Den Camp H."/>
            <person name="Overmann J."/>
            <person name="Amann R."/>
            <person name="Jetten M.S.M."/>
            <person name="Mascher T."/>
            <person name="Medema M.H."/>
            <person name="Devos D.P."/>
            <person name="Kaster A.-K."/>
            <person name="Ovreas L."/>
            <person name="Rohde M."/>
            <person name="Galperin M.Y."/>
            <person name="Jogler C."/>
        </authorList>
    </citation>
    <scope>NUCLEOTIDE SEQUENCE [LARGE SCALE GENOMIC DNA]</scope>
    <source>
        <strain evidence="2 3">Pla108</strain>
    </source>
</reference>
<dbReference type="Proteomes" id="UP000317421">
    <property type="component" value="Unassembled WGS sequence"/>
</dbReference>
<keyword evidence="3" id="KW-1185">Reference proteome</keyword>
<evidence type="ECO:0000313" key="2">
    <source>
        <dbReference type="EMBL" id="TWT97023.1"/>
    </source>
</evidence>
<dbReference type="RefSeq" id="WP_146445518.1">
    <property type="nucleotide sequence ID" value="NZ_SJPR01000003.1"/>
</dbReference>
<evidence type="ECO:0008006" key="4">
    <source>
        <dbReference type="Google" id="ProtNLM"/>
    </source>
</evidence>
<evidence type="ECO:0000256" key="1">
    <source>
        <dbReference type="SAM" id="SignalP"/>
    </source>
</evidence>
<dbReference type="EMBL" id="SJPR01000003">
    <property type="protein sequence ID" value="TWT97023.1"/>
    <property type="molecule type" value="Genomic_DNA"/>
</dbReference>
<dbReference type="OrthoDB" id="288776at2"/>